<protein>
    <submittedName>
        <fullName evidence="2">Uncharacterized protein</fullName>
    </submittedName>
</protein>
<dbReference type="Proteomes" id="UP001216390">
    <property type="component" value="Chromosome"/>
</dbReference>
<sequence>MPDGEVREPENSTVDDWFGQDVARDEEVAERVAAESDSEEEAEARFEEEADGKETHELGYPRPDDAEDGGPS</sequence>
<feature type="compositionally biased region" description="Basic and acidic residues" evidence="1">
    <location>
        <begin position="1"/>
        <end position="10"/>
    </location>
</feature>
<name>A0AAE9Y780_9ACTN</name>
<feature type="compositionally biased region" description="Basic and acidic residues" evidence="1">
    <location>
        <begin position="22"/>
        <end position="34"/>
    </location>
</feature>
<proteinExistence type="predicted"/>
<evidence type="ECO:0000256" key="1">
    <source>
        <dbReference type="SAM" id="MobiDB-lite"/>
    </source>
</evidence>
<keyword evidence="3" id="KW-1185">Reference proteome</keyword>
<feature type="compositionally biased region" description="Basic and acidic residues" evidence="1">
    <location>
        <begin position="43"/>
        <end position="64"/>
    </location>
</feature>
<organism evidence="2 3">
    <name type="scientific">Iamia majanohamensis</name>
    <dbReference type="NCBI Taxonomy" id="467976"/>
    <lineage>
        <taxon>Bacteria</taxon>
        <taxon>Bacillati</taxon>
        <taxon>Actinomycetota</taxon>
        <taxon>Acidimicrobiia</taxon>
        <taxon>Acidimicrobiales</taxon>
        <taxon>Iamiaceae</taxon>
        <taxon>Iamia</taxon>
    </lineage>
</organism>
<evidence type="ECO:0000313" key="3">
    <source>
        <dbReference type="Proteomes" id="UP001216390"/>
    </source>
</evidence>
<reference evidence="2" key="1">
    <citation type="submission" date="2023-01" db="EMBL/GenBank/DDBJ databases">
        <title>The diversity of Class Acidimicrobiia in South China Sea sediment environments and the proposal of Iamia marina sp. nov., a novel species of the genus Iamia.</title>
        <authorList>
            <person name="He Y."/>
            <person name="Tian X."/>
        </authorList>
    </citation>
    <scope>NUCLEOTIDE SEQUENCE</scope>
    <source>
        <strain evidence="2">DSM 19957</strain>
    </source>
</reference>
<gene>
    <name evidence="2" type="ORF">PO878_05655</name>
</gene>
<dbReference type="RefSeq" id="WP_272737727.1">
    <property type="nucleotide sequence ID" value="NZ_CP116942.1"/>
</dbReference>
<dbReference type="AlphaFoldDB" id="A0AAE9Y780"/>
<dbReference type="KEGG" id="ima:PO878_05655"/>
<accession>A0AAE9Y780</accession>
<evidence type="ECO:0000313" key="2">
    <source>
        <dbReference type="EMBL" id="WCO68210.1"/>
    </source>
</evidence>
<feature type="region of interest" description="Disordered" evidence="1">
    <location>
        <begin position="1"/>
        <end position="72"/>
    </location>
</feature>
<dbReference type="EMBL" id="CP116942">
    <property type="protein sequence ID" value="WCO68210.1"/>
    <property type="molecule type" value="Genomic_DNA"/>
</dbReference>